<evidence type="ECO:0000259" key="1">
    <source>
        <dbReference type="SMART" id="SM00672"/>
    </source>
</evidence>
<dbReference type="GO" id="GO:0016740">
    <property type="term" value="F:transferase activity"/>
    <property type="evidence" value="ECO:0007669"/>
    <property type="project" value="UniProtKB-KW"/>
</dbReference>
<dbReference type="Pfam" id="PF05686">
    <property type="entry name" value="Glyco_transf_90"/>
    <property type="match status" value="1"/>
</dbReference>
<dbReference type="PANTHER" id="PTHR12203">
    <property type="entry name" value="KDEL LYS-ASP-GLU-LEU CONTAINING - RELATED"/>
    <property type="match status" value="1"/>
</dbReference>
<dbReference type="Proteomes" id="UP001390339">
    <property type="component" value="Unassembled WGS sequence"/>
</dbReference>
<dbReference type="InterPro" id="IPR051091">
    <property type="entry name" value="O-Glucosyltr/Glycosyltrsf_90"/>
</dbReference>
<sequence length="459" mass="52657">MWFKSNRDSRMIFLLVVFIGSFFVFTHLRALRIRSSEHASSDSSQWRYPKGLWPKPPWQFDASRDAFNYGLSDEQCDAAFPGLFAEIYRARDHLLKHNKTISREDVHLYHDEEWAGRPHYELHVLLYEGELYILHQNDGVWPHHYRAVAGLASLYRALTAMPDPRRALPNVEFVLNADDYYARPDEPGFADGRPRFSWNRHVDDPWTWVMPDFGGWMFSDDGVQSYAQFRADVALVEHEYIAAGEGQPGGGGGWDDKIPKLAWRGSMGLGESLRHALVDAAAGHDWSDVAPMEILADQNIRKNVMDMADFCRYKEPTYAPGGKQYLAHTEGLSWSGRLRYLVNCESVPLIHEREWVAHFYPLLVASGPRQNYVAVKRDWSDLAARMRELESDPARGRRIAREVAATFRDRYLTPAAEACYWRRLVAVYASVLGFEPESHYYVIENEEVDDTEGGSEGDG</sequence>
<keyword evidence="3" id="KW-1185">Reference proteome</keyword>
<organism evidence="2 3">
    <name type="scientific">Apiospora arundinis</name>
    <dbReference type="NCBI Taxonomy" id="335852"/>
    <lineage>
        <taxon>Eukaryota</taxon>
        <taxon>Fungi</taxon>
        <taxon>Dikarya</taxon>
        <taxon>Ascomycota</taxon>
        <taxon>Pezizomycotina</taxon>
        <taxon>Sordariomycetes</taxon>
        <taxon>Xylariomycetidae</taxon>
        <taxon>Amphisphaeriales</taxon>
        <taxon>Apiosporaceae</taxon>
        <taxon>Apiospora</taxon>
    </lineage>
</organism>
<keyword evidence="2" id="KW-0808">Transferase</keyword>
<gene>
    <name evidence="2" type="ORF">PGQ11_005944</name>
</gene>
<dbReference type="SMART" id="SM00672">
    <property type="entry name" value="CAP10"/>
    <property type="match status" value="1"/>
</dbReference>
<dbReference type="InterPro" id="IPR006598">
    <property type="entry name" value="CAP10"/>
</dbReference>
<comment type="caution">
    <text evidence="2">The sequence shown here is derived from an EMBL/GenBank/DDBJ whole genome shotgun (WGS) entry which is preliminary data.</text>
</comment>
<protein>
    <submittedName>
        <fullName evidence="2">Glycosyl transferase family 90-domain-containing protein</fullName>
    </submittedName>
</protein>
<evidence type="ECO:0000313" key="3">
    <source>
        <dbReference type="Proteomes" id="UP001390339"/>
    </source>
</evidence>
<evidence type="ECO:0000313" key="2">
    <source>
        <dbReference type="EMBL" id="KAK8867366.1"/>
    </source>
</evidence>
<name>A0ABR2IR64_9PEZI</name>
<feature type="non-terminal residue" evidence="2">
    <location>
        <position position="459"/>
    </location>
</feature>
<proteinExistence type="predicted"/>
<feature type="domain" description="Glycosyl transferase CAP10" evidence="1">
    <location>
        <begin position="167"/>
        <end position="435"/>
    </location>
</feature>
<dbReference type="EMBL" id="JAPCWZ010000004">
    <property type="protein sequence ID" value="KAK8867366.1"/>
    <property type="molecule type" value="Genomic_DNA"/>
</dbReference>
<accession>A0ABR2IR64</accession>
<reference evidence="2 3" key="1">
    <citation type="journal article" date="2024" name="IMA Fungus">
        <title>Apiospora arundinis, a panoply of carbohydrate-active enzymes and secondary metabolites.</title>
        <authorList>
            <person name="Sorensen T."/>
            <person name="Petersen C."/>
            <person name="Muurmann A.T."/>
            <person name="Christiansen J.V."/>
            <person name="Brundto M.L."/>
            <person name="Overgaard C.K."/>
            <person name="Boysen A.T."/>
            <person name="Wollenberg R.D."/>
            <person name="Larsen T.O."/>
            <person name="Sorensen J.L."/>
            <person name="Nielsen K.L."/>
            <person name="Sondergaard T.E."/>
        </authorList>
    </citation>
    <scope>NUCLEOTIDE SEQUENCE [LARGE SCALE GENOMIC DNA]</scope>
    <source>
        <strain evidence="2 3">AAU 773</strain>
    </source>
</reference>
<dbReference type="PANTHER" id="PTHR12203:SF107">
    <property type="entry name" value="GLYCOSYL TRANSFERASE CAP10 DOMAIN-CONTAINING PROTEIN"/>
    <property type="match status" value="1"/>
</dbReference>